<evidence type="ECO:0000313" key="2">
    <source>
        <dbReference type="Proteomes" id="UP000280685"/>
    </source>
</evidence>
<dbReference type="Proteomes" id="UP000280685">
    <property type="component" value="Chromosome 4"/>
</dbReference>
<keyword evidence="2" id="KW-1185">Reference proteome</keyword>
<accession>A0ABY6S8R8</accession>
<gene>
    <name evidence="1" type="ORF">PODCO_401929</name>
</gene>
<protein>
    <submittedName>
        <fullName evidence="1">Uncharacterized protein</fullName>
    </submittedName>
</protein>
<proteinExistence type="predicted"/>
<sequence>MTLAAVLTRLDVKWIDGIDGKDVPDRVVPGDSWDKKISKGNKGSWRAHMNALQRALIMEDDADWDVCLKQQMQVFAQAARAFTQPARRAGITAKMLSKTKKSAELSISQLPTIPRSHATPFGDNWDILWLGHCGTDFPSSSTIVGNKAKSSKHTVTHCGLLWLTVAAVAESSVARCERCGSQLQVMQVVQVLETTEKKIL</sequence>
<name>A0ABY6S8R8_PODCO</name>
<dbReference type="EMBL" id="LR026967">
    <property type="protein sequence ID" value="VBB79611.1"/>
    <property type="molecule type" value="Genomic_DNA"/>
</dbReference>
<evidence type="ECO:0000313" key="1">
    <source>
        <dbReference type="EMBL" id="VBB79611.1"/>
    </source>
</evidence>
<organism evidence="1 2">
    <name type="scientific">Podospora comata</name>
    <dbReference type="NCBI Taxonomy" id="48703"/>
    <lineage>
        <taxon>Eukaryota</taxon>
        <taxon>Fungi</taxon>
        <taxon>Dikarya</taxon>
        <taxon>Ascomycota</taxon>
        <taxon>Pezizomycotina</taxon>
        <taxon>Sordariomycetes</taxon>
        <taxon>Sordariomycetidae</taxon>
        <taxon>Sordariales</taxon>
        <taxon>Podosporaceae</taxon>
        <taxon>Podospora</taxon>
    </lineage>
</organism>
<reference evidence="1" key="1">
    <citation type="submission" date="2018-02" db="EMBL/GenBank/DDBJ databases">
        <authorList>
            <person name="Silar P."/>
        </authorList>
    </citation>
    <scope>NUCLEOTIDE SEQUENCE [LARGE SCALE GENOMIC DNA]</scope>
    <source>
        <strain evidence="1">T</strain>
    </source>
</reference>